<keyword evidence="13 14" id="KW-0472">Membrane</keyword>
<keyword evidence="10" id="KW-0067">ATP-binding</keyword>
<organism evidence="16 17">
    <name type="scientific">Solemya pervernicosa gill symbiont</name>
    <dbReference type="NCBI Taxonomy" id="642797"/>
    <lineage>
        <taxon>Bacteria</taxon>
        <taxon>Pseudomonadati</taxon>
        <taxon>Pseudomonadota</taxon>
        <taxon>Gammaproteobacteria</taxon>
        <taxon>sulfur-oxidizing symbionts</taxon>
    </lineage>
</organism>
<evidence type="ECO:0000256" key="14">
    <source>
        <dbReference type="SAM" id="Phobius"/>
    </source>
</evidence>
<feature type="transmembrane region" description="Helical" evidence="14">
    <location>
        <begin position="399"/>
        <end position="423"/>
    </location>
</feature>
<keyword evidence="6" id="KW-0808">Transferase</keyword>
<dbReference type="GO" id="GO:0000155">
    <property type="term" value="F:phosphorelay sensor kinase activity"/>
    <property type="evidence" value="ECO:0007669"/>
    <property type="project" value="InterPro"/>
</dbReference>
<dbReference type="InterPro" id="IPR038377">
    <property type="entry name" value="Na/Glc_symporter_sf"/>
</dbReference>
<accession>A0A1T2L074</accession>
<keyword evidence="8" id="KW-0547">Nucleotide-binding</keyword>
<comment type="similarity">
    <text evidence="3">Belongs to the sodium:solute symporter (SSF) (TC 2.A.21) family.</text>
</comment>
<name>A0A1T2L074_9GAMM</name>
<evidence type="ECO:0000256" key="10">
    <source>
        <dbReference type="ARBA" id="ARBA00022840"/>
    </source>
</evidence>
<feature type="transmembrane region" description="Helical" evidence="14">
    <location>
        <begin position="112"/>
        <end position="132"/>
    </location>
</feature>
<evidence type="ECO:0000256" key="3">
    <source>
        <dbReference type="ARBA" id="ARBA00006434"/>
    </source>
</evidence>
<evidence type="ECO:0000256" key="4">
    <source>
        <dbReference type="ARBA" id="ARBA00012438"/>
    </source>
</evidence>
<dbReference type="InterPro" id="IPR036890">
    <property type="entry name" value="HATPase_C_sf"/>
</dbReference>
<comment type="caution">
    <text evidence="16">The sequence shown here is derived from an EMBL/GenBank/DDBJ whole genome shotgun (WGS) entry which is preliminary data.</text>
</comment>
<dbReference type="GO" id="GO:0005524">
    <property type="term" value="F:ATP binding"/>
    <property type="evidence" value="ECO:0007669"/>
    <property type="project" value="UniProtKB-KW"/>
</dbReference>
<dbReference type="EMBL" id="MPRL01000088">
    <property type="protein sequence ID" value="OOZ38488.1"/>
    <property type="molecule type" value="Genomic_DNA"/>
</dbReference>
<feature type="transmembrane region" description="Helical" evidence="14">
    <location>
        <begin position="322"/>
        <end position="352"/>
    </location>
</feature>
<dbReference type="InterPro" id="IPR035965">
    <property type="entry name" value="PAS-like_dom_sf"/>
</dbReference>
<keyword evidence="5" id="KW-0597">Phosphoprotein</keyword>
<proteinExistence type="inferred from homology"/>
<dbReference type="PANTHER" id="PTHR43065:SF10">
    <property type="entry name" value="PEROXIDE STRESS-ACTIVATED HISTIDINE KINASE MAK3"/>
    <property type="match status" value="1"/>
</dbReference>
<feature type="transmembrane region" description="Helical" evidence="14">
    <location>
        <begin position="152"/>
        <end position="171"/>
    </location>
</feature>
<dbReference type="Pfam" id="PF02518">
    <property type="entry name" value="HATPase_c"/>
    <property type="match status" value="1"/>
</dbReference>
<sequence>MTFELWQLFLLIVAYLFILFVIAYSAEQGWLPSRIAKHPLTYILSLGVYATSWSFYGSVGFAHQQGYNFLTIYIGVTLAFLLTPILLRPILNLCREYQLTSLADLFAFRYQSQLAGVLVTLFMLTGTLPYIALQVRAVTESLQVLSNESTPVLIAPIFCATMILFAVLFGARHFSSREKHEGLVVAIAFESLIKLTALLAVGLFAIFGVFDGFEGMQQWLNRNPQALESLYAPVREGPWGTLLLLSFAAAFLLPRQFHMIFTENIEPRTLCSASWGFPLFLLLLNLAIPPILWAGLQTSPDSSADFYVLAITLESGSKFLPILAFIGGVSAASAMIIVTTLALAAMCMNHLVLPASFPPRLSPNMDIYRWLLWGRRFLIAAIILTGFGFYLLLERNQGLVQLGLISFIAVAQFLPGIVGLFYWRRATRDGFIAGLLGGGLIWAYTLLLPLLERSGLLESSGGFTLPQPGSDPWSGPTFWSLTINTGLFVFVSLITRSSAKEREAAQACCKKSLAPPTGVLLADSVKEVEQQLARITGAEMAKHEVDRALTDLGLIHSELHRADLRRLRERIERNLSGLVGPLLARMIVDDQLQMEPHTRTTLADSVQFIEEQLGESKMKLQGLAAELDGLRRYHRQVLQDLPLGVCSIGPDMSVINWNIEMSKLSGLSSSGLVGESLLSLPEPWSGLFETFLQNPEPQLRKVKLRIDGQPRLFNLHKAAIDDPGLHKESGSGGTVILLEDLTEIHQLEGELVHSERLASIGRLAAGVAHEIGNPVTGIASLSQNMMHDIDDHEFQREGLELILQQTGRIANIVQSLVNFSHGGTVDDFVATDIELCDAIEEAVRLVQLSHEGKQLHYNNHCQRALTINGDRQRITQVFVNLLSNACDASQPGDTISIDYQIDGSYIVIELSDQGHGIPDELAEKIFEPFFTTKQPGEGTGLGLPLVYSIVQEHSGTITLSKSNSSGSLFTIRLPRVERPSADHEPQE</sequence>
<dbReference type="SMART" id="SM00388">
    <property type="entry name" value="HisKA"/>
    <property type="match status" value="1"/>
</dbReference>
<evidence type="ECO:0000259" key="15">
    <source>
        <dbReference type="PROSITE" id="PS50109"/>
    </source>
</evidence>
<keyword evidence="7 14" id="KW-0812">Transmembrane</keyword>
<evidence type="ECO:0000256" key="7">
    <source>
        <dbReference type="ARBA" id="ARBA00022692"/>
    </source>
</evidence>
<dbReference type="InterPro" id="IPR003594">
    <property type="entry name" value="HATPase_dom"/>
</dbReference>
<dbReference type="Gene3D" id="1.20.1730.10">
    <property type="entry name" value="Sodium/glucose cotransporter"/>
    <property type="match status" value="1"/>
</dbReference>
<dbReference type="RefSeq" id="WP_078484980.1">
    <property type="nucleotide sequence ID" value="NZ_MPRL01000088.1"/>
</dbReference>
<evidence type="ECO:0000256" key="11">
    <source>
        <dbReference type="ARBA" id="ARBA00022989"/>
    </source>
</evidence>
<comment type="subcellular location">
    <subcellularLocation>
        <location evidence="2">Membrane</location>
        <topology evidence="2">Multi-pass membrane protein</topology>
    </subcellularLocation>
</comment>
<dbReference type="InterPro" id="IPR036097">
    <property type="entry name" value="HisK_dim/P_sf"/>
</dbReference>
<dbReference type="PRINTS" id="PR00344">
    <property type="entry name" value="BCTRLSENSOR"/>
</dbReference>
<dbReference type="InterPro" id="IPR005467">
    <property type="entry name" value="His_kinase_dom"/>
</dbReference>
<gene>
    <name evidence="16" type="ORF">BOW53_15425</name>
</gene>
<keyword evidence="9 16" id="KW-0418">Kinase</keyword>
<dbReference type="Gene3D" id="3.30.565.10">
    <property type="entry name" value="Histidine kinase-like ATPase, C-terminal domain"/>
    <property type="match status" value="1"/>
</dbReference>
<dbReference type="InterPro" id="IPR003661">
    <property type="entry name" value="HisK_dim/P_dom"/>
</dbReference>
<feature type="transmembrane region" description="Helical" evidence="14">
    <location>
        <begin position="275"/>
        <end position="296"/>
    </location>
</feature>
<dbReference type="GO" id="GO:0022857">
    <property type="term" value="F:transmembrane transporter activity"/>
    <property type="evidence" value="ECO:0007669"/>
    <property type="project" value="InterPro"/>
</dbReference>
<dbReference type="Proteomes" id="UP000191110">
    <property type="component" value="Unassembled WGS sequence"/>
</dbReference>
<dbReference type="InterPro" id="IPR004358">
    <property type="entry name" value="Sig_transdc_His_kin-like_C"/>
</dbReference>
<keyword evidence="11 14" id="KW-1133">Transmembrane helix</keyword>
<comment type="catalytic activity">
    <reaction evidence="1">
        <text>ATP + protein L-histidine = ADP + protein N-phospho-L-histidine.</text>
        <dbReference type="EC" id="2.7.13.3"/>
    </reaction>
</comment>
<reference evidence="16 17" key="1">
    <citation type="submission" date="2016-11" db="EMBL/GenBank/DDBJ databases">
        <title>Mixed transmission modes and dynamic genome evolution in an obligate animal-bacterial symbiosis.</title>
        <authorList>
            <person name="Russell S.L."/>
            <person name="Corbett-Detig R.B."/>
            <person name="Cavanaugh C.M."/>
        </authorList>
    </citation>
    <scope>NUCLEOTIDE SEQUENCE [LARGE SCALE GENOMIC DNA]</scope>
    <source>
        <strain evidence="16">Sveles-Q1</strain>
    </source>
</reference>
<keyword evidence="17" id="KW-1185">Reference proteome</keyword>
<feature type="transmembrane region" description="Helical" evidence="14">
    <location>
        <begin position="430"/>
        <end position="451"/>
    </location>
</feature>
<dbReference type="PROSITE" id="PS50109">
    <property type="entry name" value="HIS_KIN"/>
    <property type="match status" value="1"/>
</dbReference>
<dbReference type="AlphaFoldDB" id="A0A1T2L074"/>
<evidence type="ECO:0000256" key="5">
    <source>
        <dbReference type="ARBA" id="ARBA00022553"/>
    </source>
</evidence>
<dbReference type="SUPFAM" id="SSF55785">
    <property type="entry name" value="PYP-like sensor domain (PAS domain)"/>
    <property type="match status" value="1"/>
</dbReference>
<dbReference type="EC" id="2.7.13.3" evidence="4"/>
<feature type="transmembrane region" description="Helical" evidence="14">
    <location>
        <begin position="183"/>
        <end position="210"/>
    </location>
</feature>
<evidence type="ECO:0000256" key="12">
    <source>
        <dbReference type="ARBA" id="ARBA00023012"/>
    </source>
</evidence>
<keyword evidence="12" id="KW-0902">Two-component regulatory system</keyword>
<dbReference type="SUPFAM" id="SSF55874">
    <property type="entry name" value="ATPase domain of HSP90 chaperone/DNA topoisomerase II/histidine kinase"/>
    <property type="match status" value="1"/>
</dbReference>
<dbReference type="InterPro" id="IPR001734">
    <property type="entry name" value="Na/solute_symporter"/>
</dbReference>
<dbReference type="PROSITE" id="PS50283">
    <property type="entry name" value="NA_SOLUT_SYMP_3"/>
    <property type="match status" value="1"/>
</dbReference>
<dbReference type="CDD" id="cd00075">
    <property type="entry name" value="HATPase"/>
    <property type="match status" value="1"/>
</dbReference>
<feature type="transmembrane region" description="Helical" evidence="14">
    <location>
        <begin position="6"/>
        <end position="27"/>
    </location>
</feature>
<dbReference type="Pfam" id="PF00512">
    <property type="entry name" value="HisKA"/>
    <property type="match status" value="1"/>
</dbReference>
<feature type="transmembrane region" description="Helical" evidence="14">
    <location>
        <begin position="237"/>
        <end position="254"/>
    </location>
</feature>
<dbReference type="CDD" id="cd10322">
    <property type="entry name" value="SLC5sbd"/>
    <property type="match status" value="1"/>
</dbReference>
<feature type="transmembrane region" description="Helical" evidence="14">
    <location>
        <begin position="373"/>
        <end position="393"/>
    </location>
</feature>
<dbReference type="PANTHER" id="PTHR43065">
    <property type="entry name" value="SENSOR HISTIDINE KINASE"/>
    <property type="match status" value="1"/>
</dbReference>
<evidence type="ECO:0000256" key="9">
    <source>
        <dbReference type="ARBA" id="ARBA00022777"/>
    </source>
</evidence>
<evidence type="ECO:0000313" key="17">
    <source>
        <dbReference type="Proteomes" id="UP000191110"/>
    </source>
</evidence>
<feature type="domain" description="Histidine kinase" evidence="15">
    <location>
        <begin position="766"/>
        <end position="977"/>
    </location>
</feature>
<dbReference type="Gene3D" id="1.10.287.130">
    <property type="match status" value="1"/>
</dbReference>
<evidence type="ECO:0000256" key="8">
    <source>
        <dbReference type="ARBA" id="ARBA00022741"/>
    </source>
</evidence>
<evidence type="ECO:0000313" key="16">
    <source>
        <dbReference type="EMBL" id="OOZ38488.1"/>
    </source>
</evidence>
<evidence type="ECO:0000256" key="6">
    <source>
        <dbReference type="ARBA" id="ARBA00022679"/>
    </source>
</evidence>
<evidence type="ECO:0000256" key="2">
    <source>
        <dbReference type="ARBA" id="ARBA00004141"/>
    </source>
</evidence>
<evidence type="ECO:0000256" key="1">
    <source>
        <dbReference type="ARBA" id="ARBA00000085"/>
    </source>
</evidence>
<dbReference type="CDD" id="cd00082">
    <property type="entry name" value="HisKA"/>
    <property type="match status" value="1"/>
</dbReference>
<dbReference type="OrthoDB" id="9815750at2"/>
<dbReference type="SMART" id="SM00387">
    <property type="entry name" value="HATPase_c"/>
    <property type="match status" value="1"/>
</dbReference>
<evidence type="ECO:0000256" key="13">
    <source>
        <dbReference type="ARBA" id="ARBA00023136"/>
    </source>
</evidence>
<feature type="transmembrane region" description="Helical" evidence="14">
    <location>
        <begin position="39"/>
        <end position="58"/>
    </location>
</feature>
<protein>
    <recommendedName>
        <fullName evidence="4">histidine kinase</fullName>
        <ecNumber evidence="4">2.7.13.3</ecNumber>
    </recommendedName>
</protein>
<dbReference type="SUPFAM" id="SSF47384">
    <property type="entry name" value="Homodimeric domain of signal transducing histidine kinase"/>
    <property type="match status" value="1"/>
</dbReference>
<dbReference type="GO" id="GO:0016020">
    <property type="term" value="C:membrane"/>
    <property type="evidence" value="ECO:0007669"/>
    <property type="project" value="UniProtKB-SubCell"/>
</dbReference>
<dbReference type="Gene3D" id="3.30.450.20">
    <property type="entry name" value="PAS domain"/>
    <property type="match status" value="1"/>
</dbReference>
<feature type="transmembrane region" description="Helical" evidence="14">
    <location>
        <begin position="70"/>
        <end position="91"/>
    </location>
</feature>